<proteinExistence type="inferred from homology"/>
<evidence type="ECO:0000256" key="7">
    <source>
        <dbReference type="ARBA" id="ARBA00022692"/>
    </source>
</evidence>
<evidence type="ECO:0000256" key="10">
    <source>
        <dbReference type="ARBA" id="ARBA00022982"/>
    </source>
</evidence>
<dbReference type="InterPro" id="IPR036909">
    <property type="entry name" value="Cyt_c-like_dom_sf"/>
</dbReference>
<accession>A0A248K192</accession>
<keyword evidence="23" id="KW-1185">Reference proteome</keyword>
<keyword evidence="11 19" id="KW-1133">Transmembrane helix</keyword>
<reference evidence="22 23" key="1">
    <citation type="submission" date="2017-06" db="EMBL/GenBank/DDBJ databases">
        <title>Complete genome sequence of Nitrospirillum amazonense strain CBAmC, an endophytic nitrogen-fixing and plant growth-promoting bacterium, isolated from sugarcane.</title>
        <authorList>
            <person name="Schwab S."/>
            <person name="dos Santos Teixeira K.R."/>
            <person name="Simoes Araujo J.L."/>
            <person name="Soares Vidal M."/>
            <person name="Borges de Freitas H.R."/>
            <person name="Rivello Crivelaro A.L."/>
            <person name="Bueno de Camargo Nunes A."/>
            <person name="dos Santos C.M."/>
            <person name="Palmeira da Silva Rosa D."/>
            <person name="da Silva Padilha D."/>
            <person name="da Silva E."/>
            <person name="Araujo Terra L."/>
            <person name="Soares Mendes V."/>
            <person name="Farinelli L."/>
            <person name="Magalhaes Cruz L."/>
            <person name="Baldani J.I."/>
        </authorList>
    </citation>
    <scope>NUCLEOTIDE SEQUENCE [LARGE SCALE GENOMIC DNA]</scope>
    <source>
        <strain evidence="22 23">CBAmC</strain>
    </source>
</reference>
<dbReference type="GO" id="GO:0005507">
    <property type="term" value="F:copper ion binding"/>
    <property type="evidence" value="ECO:0007669"/>
    <property type="project" value="InterPro"/>
</dbReference>
<dbReference type="CDD" id="cd13915">
    <property type="entry name" value="CuRO_HCO_II_like_2"/>
    <property type="match status" value="1"/>
</dbReference>
<dbReference type="RefSeq" id="WP_088874630.1">
    <property type="nucleotide sequence ID" value="NZ_CP022112.1"/>
</dbReference>
<comment type="catalytic activity">
    <reaction evidence="17">
        <text>4 Fe(II)-[cytochrome c] + O2 + 8 H(+)(in) = 4 Fe(III)-[cytochrome c] + 2 H2O + 4 H(+)(out)</text>
        <dbReference type="Rhea" id="RHEA:11436"/>
        <dbReference type="Rhea" id="RHEA-COMP:10350"/>
        <dbReference type="Rhea" id="RHEA-COMP:14399"/>
        <dbReference type="ChEBI" id="CHEBI:15377"/>
        <dbReference type="ChEBI" id="CHEBI:15378"/>
        <dbReference type="ChEBI" id="CHEBI:15379"/>
        <dbReference type="ChEBI" id="CHEBI:29033"/>
        <dbReference type="ChEBI" id="CHEBI:29034"/>
        <dbReference type="EC" id="7.1.1.9"/>
    </reaction>
</comment>
<feature type="transmembrane region" description="Helical" evidence="19">
    <location>
        <begin position="22"/>
        <end position="44"/>
    </location>
</feature>
<dbReference type="NCBIfam" id="TIGR02866">
    <property type="entry name" value="CoxB"/>
    <property type="match status" value="1"/>
</dbReference>
<dbReference type="PROSITE" id="PS00078">
    <property type="entry name" value="COX2"/>
    <property type="match status" value="1"/>
</dbReference>
<dbReference type="SUPFAM" id="SSF49503">
    <property type="entry name" value="Cupredoxins"/>
    <property type="match status" value="1"/>
</dbReference>
<dbReference type="PROSITE" id="PS50857">
    <property type="entry name" value="COX2_CUA"/>
    <property type="match status" value="1"/>
</dbReference>
<keyword evidence="13" id="KW-0186">Copper</keyword>
<gene>
    <name evidence="22" type="primary">coxB</name>
    <name evidence="22" type="ORF">Y958_25050</name>
</gene>
<evidence type="ECO:0000256" key="5">
    <source>
        <dbReference type="ARBA" id="ARBA00022617"/>
    </source>
</evidence>
<evidence type="ECO:0000256" key="19">
    <source>
        <dbReference type="SAM" id="Phobius"/>
    </source>
</evidence>
<evidence type="ECO:0000256" key="3">
    <source>
        <dbReference type="ARBA" id="ARBA00012949"/>
    </source>
</evidence>
<dbReference type="Pfam" id="PF00116">
    <property type="entry name" value="COX2"/>
    <property type="match status" value="1"/>
</dbReference>
<evidence type="ECO:0000256" key="15">
    <source>
        <dbReference type="ARBA" id="ARBA00024688"/>
    </source>
</evidence>
<evidence type="ECO:0000256" key="17">
    <source>
        <dbReference type="ARBA" id="ARBA00047816"/>
    </source>
</evidence>
<evidence type="ECO:0000256" key="16">
    <source>
        <dbReference type="ARBA" id="ARBA00031399"/>
    </source>
</evidence>
<evidence type="ECO:0000256" key="4">
    <source>
        <dbReference type="ARBA" id="ARBA00022448"/>
    </source>
</evidence>
<protein>
    <recommendedName>
        <fullName evidence="3">cytochrome-c oxidase</fullName>
        <ecNumber evidence="3">7.1.1.9</ecNumber>
    </recommendedName>
    <alternativeName>
        <fullName evidence="16">Cytochrome aa3 subunit 2</fullName>
    </alternativeName>
</protein>
<evidence type="ECO:0000313" key="22">
    <source>
        <dbReference type="EMBL" id="ASG24188.1"/>
    </source>
</evidence>
<keyword evidence="7 19" id="KW-0812">Transmembrane</keyword>
<feature type="domain" description="Cytochrome oxidase subunit II copper A binding" evidence="20">
    <location>
        <begin position="97"/>
        <end position="208"/>
    </location>
</feature>
<keyword evidence="5 18" id="KW-0349">Heme</keyword>
<dbReference type="GO" id="GO:0042773">
    <property type="term" value="P:ATP synthesis coupled electron transport"/>
    <property type="evidence" value="ECO:0007669"/>
    <property type="project" value="TreeGrafter"/>
</dbReference>
<keyword evidence="14 19" id="KW-0472">Membrane</keyword>
<evidence type="ECO:0000256" key="14">
    <source>
        <dbReference type="ARBA" id="ARBA00023136"/>
    </source>
</evidence>
<dbReference type="Proteomes" id="UP000197153">
    <property type="component" value="Chromosome 3"/>
</dbReference>
<keyword evidence="8 18" id="KW-0479">Metal-binding</keyword>
<evidence type="ECO:0000313" key="23">
    <source>
        <dbReference type="Proteomes" id="UP000197153"/>
    </source>
</evidence>
<dbReference type="Pfam" id="PF00034">
    <property type="entry name" value="Cytochrom_C"/>
    <property type="match status" value="1"/>
</dbReference>
<dbReference type="InterPro" id="IPR045187">
    <property type="entry name" value="CcO_II"/>
</dbReference>
<dbReference type="GO" id="GO:0004129">
    <property type="term" value="F:cytochrome-c oxidase activity"/>
    <property type="evidence" value="ECO:0007669"/>
    <property type="project" value="UniProtKB-EC"/>
</dbReference>
<dbReference type="InterPro" id="IPR014222">
    <property type="entry name" value="Cyt_c_oxidase_su2"/>
</dbReference>
<dbReference type="InterPro" id="IPR002429">
    <property type="entry name" value="CcO_II-like_C"/>
</dbReference>
<evidence type="ECO:0000256" key="6">
    <source>
        <dbReference type="ARBA" id="ARBA00022660"/>
    </source>
</evidence>
<evidence type="ECO:0000256" key="2">
    <source>
        <dbReference type="ARBA" id="ARBA00007866"/>
    </source>
</evidence>
<dbReference type="EC" id="7.1.1.9" evidence="3"/>
<dbReference type="GO" id="GO:0020037">
    <property type="term" value="F:heme binding"/>
    <property type="evidence" value="ECO:0007669"/>
    <property type="project" value="InterPro"/>
</dbReference>
<evidence type="ECO:0000259" key="20">
    <source>
        <dbReference type="PROSITE" id="PS50857"/>
    </source>
</evidence>
<dbReference type="InterPro" id="IPR009056">
    <property type="entry name" value="Cyt_c-like_dom"/>
</dbReference>
<dbReference type="SUPFAM" id="SSF46626">
    <property type="entry name" value="Cytochrome c"/>
    <property type="match status" value="1"/>
</dbReference>
<dbReference type="GO" id="GO:0016020">
    <property type="term" value="C:membrane"/>
    <property type="evidence" value="ECO:0007669"/>
    <property type="project" value="UniProtKB-SubCell"/>
</dbReference>
<sequence>MNRLLTFWGGQASHHAHQVDTLFLGLATLAVLLSAPVFILIPWFAVKYRRGKPADRTHAANRSVWLEVSWAAIPFLATLAFYVWSTRLYIDLYQPPAEALAINAVGKQWMWKFQHPGGQAEINELHVPAGRPVVVTLASQDVIHSLFVPALRLKQDVVPGRYTRLWFTADTPGSYALVCAQFCGADHAVMGGRLVVQTPADYGRWLEGMGTDGSLAAQGAVLFRTRGCSGCHGAASTVHAPPLEGLYGRPVPLADGSVVTADEQYLRDSILLPQAQVAAGYPAIMPTFQNVLGEDDVLKLVAYIKSLANAPPPTKDRDDGGPP</sequence>
<organism evidence="22 23">
    <name type="scientific">Nitrospirillum viridazoti CBAmc</name>
    <dbReference type="NCBI Taxonomy" id="1441467"/>
    <lineage>
        <taxon>Bacteria</taxon>
        <taxon>Pseudomonadati</taxon>
        <taxon>Pseudomonadota</taxon>
        <taxon>Alphaproteobacteria</taxon>
        <taxon>Rhodospirillales</taxon>
        <taxon>Azospirillaceae</taxon>
        <taxon>Nitrospirillum</taxon>
        <taxon>Nitrospirillum viridazoti</taxon>
    </lineage>
</organism>
<dbReference type="PROSITE" id="PS51007">
    <property type="entry name" value="CYTC"/>
    <property type="match status" value="1"/>
</dbReference>
<dbReference type="PANTHER" id="PTHR22888">
    <property type="entry name" value="CYTOCHROME C OXIDASE, SUBUNIT II"/>
    <property type="match status" value="1"/>
</dbReference>
<evidence type="ECO:0000256" key="13">
    <source>
        <dbReference type="ARBA" id="ARBA00023008"/>
    </source>
</evidence>
<keyword evidence="10" id="KW-0249">Electron transport</keyword>
<evidence type="ECO:0000256" key="9">
    <source>
        <dbReference type="ARBA" id="ARBA00022967"/>
    </source>
</evidence>
<comment type="subcellular location">
    <subcellularLocation>
        <location evidence="1">Membrane</location>
        <topology evidence="1">Multi-pass membrane protein</topology>
    </subcellularLocation>
</comment>
<name>A0A248K192_9PROT</name>
<dbReference type="InterPro" id="IPR001505">
    <property type="entry name" value="Copper_CuA"/>
</dbReference>
<dbReference type="Gene3D" id="2.60.40.420">
    <property type="entry name" value="Cupredoxins - blue copper proteins"/>
    <property type="match status" value="1"/>
</dbReference>
<comment type="function">
    <text evidence="15">Subunits I and II form the functional core of the enzyme complex. Electrons originating in cytochrome c are transferred via heme a and Cu(A) to the binuclear center formed by heme a3 and Cu(B).</text>
</comment>
<keyword evidence="9" id="KW-1278">Translocase</keyword>
<comment type="similarity">
    <text evidence="2">Belongs to the cytochrome c oxidase subunit 2 family.</text>
</comment>
<keyword evidence="6" id="KW-0679">Respiratory chain</keyword>
<evidence type="ECO:0000256" key="11">
    <source>
        <dbReference type="ARBA" id="ARBA00022989"/>
    </source>
</evidence>
<keyword evidence="12 18" id="KW-0408">Iron</keyword>
<dbReference type="Gene3D" id="1.10.760.10">
    <property type="entry name" value="Cytochrome c-like domain"/>
    <property type="match status" value="1"/>
</dbReference>
<evidence type="ECO:0000256" key="12">
    <source>
        <dbReference type="ARBA" id="ARBA00023004"/>
    </source>
</evidence>
<dbReference type="AlphaFoldDB" id="A0A248K192"/>
<dbReference type="InterPro" id="IPR036257">
    <property type="entry name" value="Cyt_c_oxidase_su2_TM_sf"/>
</dbReference>
<evidence type="ECO:0000256" key="1">
    <source>
        <dbReference type="ARBA" id="ARBA00004141"/>
    </source>
</evidence>
<dbReference type="PANTHER" id="PTHR22888:SF9">
    <property type="entry name" value="CYTOCHROME C OXIDASE SUBUNIT 2"/>
    <property type="match status" value="1"/>
</dbReference>
<dbReference type="Gene3D" id="1.10.287.90">
    <property type="match status" value="1"/>
</dbReference>
<dbReference type="SUPFAM" id="SSF81464">
    <property type="entry name" value="Cytochrome c oxidase subunit II-like, transmembrane region"/>
    <property type="match status" value="1"/>
</dbReference>
<dbReference type="GO" id="GO:0016491">
    <property type="term" value="F:oxidoreductase activity"/>
    <property type="evidence" value="ECO:0007669"/>
    <property type="project" value="InterPro"/>
</dbReference>
<feature type="transmembrane region" description="Helical" evidence="19">
    <location>
        <begin position="64"/>
        <end position="84"/>
    </location>
</feature>
<evidence type="ECO:0000256" key="18">
    <source>
        <dbReference type="PROSITE-ProRule" id="PRU00433"/>
    </source>
</evidence>
<keyword evidence="4" id="KW-0813">Transport</keyword>
<feature type="domain" description="Cytochrome c" evidence="21">
    <location>
        <begin position="214"/>
        <end position="308"/>
    </location>
</feature>
<evidence type="ECO:0000256" key="8">
    <source>
        <dbReference type="ARBA" id="ARBA00022723"/>
    </source>
</evidence>
<dbReference type="EMBL" id="CP022112">
    <property type="protein sequence ID" value="ASG24188.1"/>
    <property type="molecule type" value="Genomic_DNA"/>
</dbReference>
<dbReference type="InterPro" id="IPR008972">
    <property type="entry name" value="Cupredoxin"/>
</dbReference>
<evidence type="ECO:0000259" key="21">
    <source>
        <dbReference type="PROSITE" id="PS51007"/>
    </source>
</evidence>
<dbReference type="KEGG" id="nao:Y958_25050"/>